<dbReference type="GO" id="GO:0000774">
    <property type="term" value="F:adenyl-nucleotide exchange factor activity"/>
    <property type="evidence" value="ECO:0007669"/>
    <property type="project" value="InterPro"/>
</dbReference>
<dbReference type="InterPro" id="IPR000740">
    <property type="entry name" value="GrpE"/>
</dbReference>
<dbReference type="STRING" id="1802270.A3C07_02100"/>
<keyword evidence="6 10" id="KW-0143">Chaperone</keyword>
<evidence type="ECO:0000313" key="13">
    <source>
        <dbReference type="EMBL" id="OHA00814.1"/>
    </source>
</evidence>
<evidence type="ECO:0000256" key="11">
    <source>
        <dbReference type="RuleBase" id="RU000639"/>
    </source>
</evidence>
<gene>
    <name evidence="10" type="primary">grpE</name>
    <name evidence="13" type="ORF">A3C07_02100</name>
</gene>
<evidence type="ECO:0000256" key="4">
    <source>
        <dbReference type="ARBA" id="ARBA00022490"/>
    </source>
</evidence>
<dbReference type="HAMAP" id="MF_01151">
    <property type="entry name" value="GrpE"/>
    <property type="match status" value="1"/>
</dbReference>
<dbReference type="Gene3D" id="3.90.20.20">
    <property type="match status" value="1"/>
</dbReference>
<dbReference type="PANTHER" id="PTHR21237">
    <property type="entry name" value="GRPE PROTEIN"/>
    <property type="match status" value="1"/>
</dbReference>
<keyword evidence="5 10" id="KW-0346">Stress response</keyword>
<dbReference type="GO" id="GO:0051082">
    <property type="term" value="F:unfolded protein binding"/>
    <property type="evidence" value="ECO:0007669"/>
    <property type="project" value="TreeGrafter"/>
</dbReference>
<evidence type="ECO:0000256" key="12">
    <source>
        <dbReference type="SAM" id="MobiDB-lite"/>
    </source>
</evidence>
<dbReference type="Gene3D" id="2.30.22.10">
    <property type="entry name" value="Head domain of nucleotide exchange factor GrpE"/>
    <property type="match status" value="1"/>
</dbReference>
<feature type="region of interest" description="Disordered" evidence="12">
    <location>
        <begin position="1"/>
        <end position="20"/>
    </location>
</feature>
<organism evidence="13 14">
    <name type="scientific">Candidatus Sungbacteria bacterium RIFCSPHIGHO2_02_FULL_47_11</name>
    <dbReference type="NCBI Taxonomy" id="1802270"/>
    <lineage>
        <taxon>Bacteria</taxon>
        <taxon>Candidatus Sungiibacteriota</taxon>
    </lineage>
</organism>
<dbReference type="SUPFAM" id="SSF51064">
    <property type="entry name" value="Head domain of nucleotide exchange factor GrpE"/>
    <property type="match status" value="1"/>
</dbReference>
<dbReference type="InterPro" id="IPR009012">
    <property type="entry name" value="GrpE_head"/>
</dbReference>
<accession>A0A1G2KNF5</accession>
<comment type="function">
    <text evidence="7 10 11">Participates actively in the response to hyperosmotic and heat shock by preventing the aggregation of stress-denatured proteins, in association with DnaK and GrpE. It is the nucleotide exchange factor for DnaK and may function as a thermosensor. Unfolded proteins bind initially to DnaJ; upon interaction with the DnaJ-bound protein, DnaK hydrolyzes its bound ATP, resulting in the formation of a stable complex. GrpE releases ADP from DnaK; ATP binding to DnaK triggers the release of the substrate protein, thus completing the reaction cycle. Several rounds of ATP-dependent interactions between DnaJ, DnaK and GrpE are required for fully efficient folding.</text>
</comment>
<dbReference type="AlphaFoldDB" id="A0A1G2KNF5"/>
<comment type="subunit">
    <text evidence="3 10">Homodimer.</text>
</comment>
<dbReference type="EMBL" id="MHQI01000006">
    <property type="protein sequence ID" value="OHA00814.1"/>
    <property type="molecule type" value="Genomic_DNA"/>
</dbReference>
<keyword evidence="4 10" id="KW-0963">Cytoplasm</keyword>
<dbReference type="GO" id="GO:0051087">
    <property type="term" value="F:protein-folding chaperone binding"/>
    <property type="evidence" value="ECO:0007669"/>
    <property type="project" value="InterPro"/>
</dbReference>
<evidence type="ECO:0000313" key="14">
    <source>
        <dbReference type="Proteomes" id="UP000179023"/>
    </source>
</evidence>
<dbReference type="GO" id="GO:0005737">
    <property type="term" value="C:cytoplasm"/>
    <property type="evidence" value="ECO:0007669"/>
    <property type="project" value="UniProtKB-SubCell"/>
</dbReference>
<dbReference type="InterPro" id="IPR013805">
    <property type="entry name" value="GrpE_CC"/>
</dbReference>
<dbReference type="CDD" id="cd00446">
    <property type="entry name" value="GrpE"/>
    <property type="match status" value="1"/>
</dbReference>
<sequence>MDDPQIETEKQNNDSSEDGAIEEVGFIEEREGIAPDLHARLEKVKFALKRCEQEKREYLDGWQRAKADHINYRKDEGKRFEDMARFVISGVVSDILPVLDSFDLAIMHGVSPEIDPVRSQVSQTPADSTKSDRTSNGVEKGILLIKSQLYDILKKRGLELIGVKQGDAFDPAYHEALEQVEVSEKEKDGVVLEELQKGYMIHDRVLRPAKVKVGIYKNNE</sequence>
<evidence type="ECO:0000256" key="6">
    <source>
        <dbReference type="ARBA" id="ARBA00023186"/>
    </source>
</evidence>
<evidence type="ECO:0000256" key="9">
    <source>
        <dbReference type="ARBA" id="ARBA00076414"/>
    </source>
</evidence>
<evidence type="ECO:0000256" key="8">
    <source>
        <dbReference type="ARBA" id="ARBA00072274"/>
    </source>
</evidence>
<comment type="subcellular location">
    <subcellularLocation>
        <location evidence="1 10">Cytoplasm</location>
    </subcellularLocation>
</comment>
<dbReference type="Pfam" id="PF01025">
    <property type="entry name" value="GrpE"/>
    <property type="match status" value="1"/>
</dbReference>
<evidence type="ECO:0000256" key="10">
    <source>
        <dbReference type="HAMAP-Rule" id="MF_01151"/>
    </source>
</evidence>
<proteinExistence type="inferred from homology"/>
<evidence type="ECO:0000256" key="2">
    <source>
        <dbReference type="ARBA" id="ARBA00009054"/>
    </source>
</evidence>
<protein>
    <recommendedName>
        <fullName evidence="8 10">Protein GrpE</fullName>
    </recommendedName>
    <alternativeName>
        <fullName evidence="9 10">HSP-70 cofactor</fullName>
    </alternativeName>
</protein>
<reference evidence="13 14" key="1">
    <citation type="journal article" date="2016" name="Nat. Commun.">
        <title>Thousands of microbial genomes shed light on interconnected biogeochemical processes in an aquifer system.</title>
        <authorList>
            <person name="Anantharaman K."/>
            <person name="Brown C.T."/>
            <person name="Hug L.A."/>
            <person name="Sharon I."/>
            <person name="Castelle C.J."/>
            <person name="Probst A.J."/>
            <person name="Thomas B.C."/>
            <person name="Singh A."/>
            <person name="Wilkins M.J."/>
            <person name="Karaoz U."/>
            <person name="Brodie E.L."/>
            <person name="Williams K.H."/>
            <person name="Hubbard S.S."/>
            <person name="Banfield J.F."/>
        </authorList>
    </citation>
    <scope>NUCLEOTIDE SEQUENCE [LARGE SCALE GENOMIC DNA]</scope>
</reference>
<dbReference type="PANTHER" id="PTHR21237:SF23">
    <property type="entry name" value="GRPE PROTEIN HOMOLOG, MITOCHONDRIAL"/>
    <property type="match status" value="1"/>
</dbReference>
<dbReference type="GO" id="GO:0042803">
    <property type="term" value="F:protein homodimerization activity"/>
    <property type="evidence" value="ECO:0007669"/>
    <property type="project" value="InterPro"/>
</dbReference>
<dbReference type="FunFam" id="2.30.22.10:FF:000001">
    <property type="entry name" value="Protein GrpE"/>
    <property type="match status" value="1"/>
</dbReference>
<evidence type="ECO:0000256" key="7">
    <source>
        <dbReference type="ARBA" id="ARBA00053401"/>
    </source>
</evidence>
<evidence type="ECO:0000256" key="1">
    <source>
        <dbReference type="ARBA" id="ARBA00004496"/>
    </source>
</evidence>
<dbReference type="SUPFAM" id="SSF58014">
    <property type="entry name" value="Coiled-coil domain of nucleotide exchange factor GrpE"/>
    <property type="match status" value="1"/>
</dbReference>
<dbReference type="GO" id="GO:0006457">
    <property type="term" value="P:protein folding"/>
    <property type="evidence" value="ECO:0007669"/>
    <property type="project" value="InterPro"/>
</dbReference>
<comment type="caution">
    <text evidence="13">The sequence shown here is derived from an EMBL/GenBank/DDBJ whole genome shotgun (WGS) entry which is preliminary data.</text>
</comment>
<evidence type="ECO:0000256" key="5">
    <source>
        <dbReference type="ARBA" id="ARBA00023016"/>
    </source>
</evidence>
<evidence type="ECO:0000256" key="3">
    <source>
        <dbReference type="ARBA" id="ARBA00011738"/>
    </source>
</evidence>
<comment type="similarity">
    <text evidence="2 10">Belongs to the GrpE family.</text>
</comment>
<dbReference type="Proteomes" id="UP000179023">
    <property type="component" value="Unassembled WGS sequence"/>
</dbReference>
<dbReference type="PROSITE" id="PS01071">
    <property type="entry name" value="GRPE"/>
    <property type="match status" value="1"/>
</dbReference>
<name>A0A1G2KNF5_9BACT</name>